<dbReference type="EMBL" id="SGIT01000003">
    <property type="protein sequence ID" value="RZF58863.1"/>
    <property type="molecule type" value="Genomic_DNA"/>
</dbReference>
<dbReference type="RefSeq" id="WP_130142662.1">
    <property type="nucleotide sequence ID" value="NZ_SGIT01000003.1"/>
</dbReference>
<comment type="caution">
    <text evidence="1">The sequence shown here is derived from an EMBL/GenBank/DDBJ whole genome shotgun (WGS) entry which is preliminary data.</text>
</comment>
<keyword evidence="2" id="KW-1185">Reference proteome</keyword>
<protein>
    <submittedName>
        <fullName evidence="1">Uncharacterized protein</fullName>
    </submittedName>
</protein>
<gene>
    <name evidence="1" type="ORF">EWE74_16200</name>
</gene>
<name>A0A4Q6XH54_9SPHI</name>
<evidence type="ECO:0000313" key="1">
    <source>
        <dbReference type="EMBL" id="RZF58863.1"/>
    </source>
</evidence>
<proteinExistence type="predicted"/>
<organism evidence="1 2">
    <name type="scientific">Sphingobacterium corticibacterium</name>
    <dbReference type="NCBI Taxonomy" id="2484746"/>
    <lineage>
        <taxon>Bacteria</taxon>
        <taxon>Pseudomonadati</taxon>
        <taxon>Bacteroidota</taxon>
        <taxon>Sphingobacteriia</taxon>
        <taxon>Sphingobacteriales</taxon>
        <taxon>Sphingobacteriaceae</taxon>
        <taxon>Sphingobacterium</taxon>
    </lineage>
</organism>
<dbReference type="OrthoDB" id="9882791at2"/>
<accession>A0A4Q6XH54</accession>
<reference evidence="1 2" key="1">
    <citation type="submission" date="2019-02" db="EMBL/GenBank/DDBJ databases">
        <authorList>
            <person name="Li Y."/>
        </authorList>
    </citation>
    <scope>NUCLEOTIDE SEQUENCE [LARGE SCALE GENOMIC DNA]</scope>
    <source>
        <strain evidence="1 2">30C10-4-7</strain>
    </source>
</reference>
<sequence>MLQTHNLLVNAANKLLQLLAKRYNYDKEVPSISDLSEFKDRILHISWNEDGRDYGGECIYIFLDEEIVINFDNQVYLHVSENFVGLKEYFEGGNQVSA</sequence>
<dbReference type="AlphaFoldDB" id="A0A4Q6XH54"/>
<evidence type="ECO:0000313" key="2">
    <source>
        <dbReference type="Proteomes" id="UP000292855"/>
    </source>
</evidence>
<dbReference type="Proteomes" id="UP000292855">
    <property type="component" value="Unassembled WGS sequence"/>
</dbReference>